<evidence type="ECO:0000256" key="3">
    <source>
        <dbReference type="ARBA" id="ARBA00022617"/>
    </source>
</evidence>
<evidence type="ECO:0000256" key="4">
    <source>
        <dbReference type="ARBA" id="ARBA00022723"/>
    </source>
</evidence>
<dbReference type="PANTHER" id="PTHR24305">
    <property type="entry name" value="CYTOCHROME P450"/>
    <property type="match status" value="1"/>
</dbReference>
<dbReference type="GO" id="GO:0004497">
    <property type="term" value="F:monooxygenase activity"/>
    <property type="evidence" value="ECO:0007669"/>
    <property type="project" value="UniProtKB-KW"/>
</dbReference>
<comment type="similarity">
    <text evidence="2 7">Belongs to the cytochrome P450 family.</text>
</comment>
<dbReference type="SUPFAM" id="SSF48264">
    <property type="entry name" value="Cytochrome P450"/>
    <property type="match status" value="1"/>
</dbReference>
<keyword evidence="7" id="KW-0560">Oxidoreductase</keyword>
<keyword evidence="4 6" id="KW-0479">Metal-binding</keyword>
<feature type="binding site" description="axial binding residue" evidence="6">
    <location>
        <position position="533"/>
    </location>
    <ligand>
        <name>heme</name>
        <dbReference type="ChEBI" id="CHEBI:30413"/>
    </ligand>
    <ligandPart>
        <name>Fe</name>
        <dbReference type="ChEBI" id="CHEBI:18248"/>
    </ligandPart>
</feature>
<keyword evidence="10" id="KW-1185">Reference proteome</keyword>
<keyword evidence="3 6" id="KW-0349">Heme</keyword>
<name>A0A1Q8RXG3_9PEZI</name>
<evidence type="ECO:0000313" key="9">
    <source>
        <dbReference type="EMBL" id="OLN90224.1"/>
    </source>
</evidence>
<keyword evidence="8" id="KW-1133">Transmembrane helix</keyword>
<reference evidence="9 10" key="1">
    <citation type="submission" date="2016-11" db="EMBL/GenBank/DDBJ databases">
        <title>Draft Genome Assembly of Colletotrichum chlorophyti a pathogen of herbaceous plants.</title>
        <authorList>
            <person name="Gan P."/>
            <person name="Narusaka M."/>
            <person name="Tsushima A."/>
            <person name="Narusaka Y."/>
            <person name="Takano Y."/>
            <person name="Shirasu K."/>
        </authorList>
    </citation>
    <scope>NUCLEOTIDE SEQUENCE [LARGE SCALE GENOMIC DNA]</scope>
    <source>
        <strain evidence="9 10">NTL11</strain>
    </source>
</reference>
<keyword evidence="5 6" id="KW-0408">Iron</keyword>
<feature type="transmembrane region" description="Helical" evidence="8">
    <location>
        <begin position="12"/>
        <end position="32"/>
    </location>
</feature>
<organism evidence="9 10">
    <name type="scientific">Colletotrichum chlorophyti</name>
    <dbReference type="NCBI Taxonomy" id="708187"/>
    <lineage>
        <taxon>Eukaryota</taxon>
        <taxon>Fungi</taxon>
        <taxon>Dikarya</taxon>
        <taxon>Ascomycota</taxon>
        <taxon>Pezizomycotina</taxon>
        <taxon>Sordariomycetes</taxon>
        <taxon>Hypocreomycetidae</taxon>
        <taxon>Glomerellales</taxon>
        <taxon>Glomerellaceae</taxon>
        <taxon>Colletotrichum</taxon>
    </lineage>
</organism>
<dbReference type="AlphaFoldDB" id="A0A1Q8RXG3"/>
<evidence type="ECO:0000256" key="6">
    <source>
        <dbReference type="PIRSR" id="PIRSR602401-1"/>
    </source>
</evidence>
<proteinExistence type="inferred from homology"/>
<dbReference type="GO" id="GO:0016705">
    <property type="term" value="F:oxidoreductase activity, acting on paired donors, with incorporation or reduction of molecular oxygen"/>
    <property type="evidence" value="ECO:0007669"/>
    <property type="project" value="InterPro"/>
</dbReference>
<comment type="caution">
    <text evidence="9">The sequence shown here is derived from an EMBL/GenBank/DDBJ whole genome shotgun (WGS) entry which is preliminary data.</text>
</comment>
<dbReference type="InterPro" id="IPR001128">
    <property type="entry name" value="Cyt_P450"/>
</dbReference>
<dbReference type="GO" id="GO:0020037">
    <property type="term" value="F:heme binding"/>
    <property type="evidence" value="ECO:0007669"/>
    <property type="project" value="InterPro"/>
</dbReference>
<dbReference type="InterPro" id="IPR017972">
    <property type="entry name" value="Cyt_P450_CS"/>
</dbReference>
<dbReference type="InterPro" id="IPR050121">
    <property type="entry name" value="Cytochrome_P450_monoxygenase"/>
</dbReference>
<evidence type="ECO:0000256" key="8">
    <source>
        <dbReference type="SAM" id="Phobius"/>
    </source>
</evidence>
<dbReference type="Proteomes" id="UP000186583">
    <property type="component" value="Unassembled WGS sequence"/>
</dbReference>
<gene>
    <name evidence="9" type="ORF">CCHL11_10195</name>
</gene>
<dbReference type="PANTHER" id="PTHR24305:SF166">
    <property type="entry name" value="CYTOCHROME P450 12A4, MITOCHONDRIAL-RELATED"/>
    <property type="match status" value="1"/>
</dbReference>
<dbReference type="GO" id="GO:0005506">
    <property type="term" value="F:iron ion binding"/>
    <property type="evidence" value="ECO:0007669"/>
    <property type="project" value="InterPro"/>
</dbReference>
<evidence type="ECO:0000313" key="10">
    <source>
        <dbReference type="Proteomes" id="UP000186583"/>
    </source>
</evidence>
<dbReference type="STRING" id="708187.A0A1Q8RXG3"/>
<dbReference type="OrthoDB" id="1470350at2759"/>
<comment type="cofactor">
    <cofactor evidence="1 6">
        <name>heme</name>
        <dbReference type="ChEBI" id="CHEBI:30413"/>
    </cofactor>
</comment>
<keyword evidence="8" id="KW-0472">Membrane</keyword>
<dbReference type="PROSITE" id="PS00086">
    <property type="entry name" value="CYTOCHROME_P450"/>
    <property type="match status" value="1"/>
</dbReference>
<dbReference type="PRINTS" id="PR00463">
    <property type="entry name" value="EP450I"/>
</dbReference>
<dbReference type="InterPro" id="IPR002401">
    <property type="entry name" value="Cyt_P450_E_grp-I"/>
</dbReference>
<evidence type="ECO:0000256" key="1">
    <source>
        <dbReference type="ARBA" id="ARBA00001971"/>
    </source>
</evidence>
<evidence type="ECO:0000256" key="5">
    <source>
        <dbReference type="ARBA" id="ARBA00023004"/>
    </source>
</evidence>
<protein>
    <submittedName>
        <fullName evidence="9">Cytochrome P450 3A41</fullName>
    </submittedName>
</protein>
<sequence length="587" mass="65611">MLDIPIVNSPTPGLGILTTLATALSVFLYSLYKHLLPKPIPGIPYNKEATKTLFGDIPRILKESPNEIFAWVVNQSVRYRSPLFQVFLGPFQKPSVVLLDFREGQDILMRRKEFDRSDFTIDVLGGDIPSFHINLKTGPEWKAHRRLLQDLMTPAFLHNVAAPNIYKSALNLLELWKHKASVANGVPFLAEEDIFYAALDAVFDFGFGDAVSTRALIPQDAKIKSLSDLEVQQLHNAVTNGTALAFPEAPIHPAFAAMLESVEHVTGVAESGFPKLAWLLTGLKPSVRRVRAIRDDFLKEQILGAAARLKIDGENHGDNKIKSAIELMVQKENVLAHKDGRHPVYWCNNMRDETLGFIVAGHDTTSTTLCWGVKFISDNPNVQKRLLETLHSVYTSALTEKRLPSHTEITGSSVAYLDAVVEEMLRLAHTAIIQERQCKEDTIILGHHIPKGTNLIIPNIGPSFTEPGHPIDESLRSPSCQLAAKEHGVRVWDEENMGKFMPERWLVKNEKGEEVFSLTAGPNIPFGLGLRGCFGRKLAYMELKLLTTLLVWAFEFQRCPEALSSYDAIETLTRKPLQCYASLKVRE</sequence>
<keyword evidence="7" id="KW-0503">Monooxygenase</keyword>
<dbReference type="EMBL" id="MPGH01000064">
    <property type="protein sequence ID" value="OLN90224.1"/>
    <property type="molecule type" value="Genomic_DNA"/>
</dbReference>
<evidence type="ECO:0000256" key="2">
    <source>
        <dbReference type="ARBA" id="ARBA00010617"/>
    </source>
</evidence>
<evidence type="ECO:0000256" key="7">
    <source>
        <dbReference type="RuleBase" id="RU000461"/>
    </source>
</evidence>
<keyword evidence="8" id="KW-0812">Transmembrane</keyword>
<dbReference type="PRINTS" id="PR00385">
    <property type="entry name" value="P450"/>
</dbReference>
<dbReference type="Pfam" id="PF00067">
    <property type="entry name" value="p450"/>
    <property type="match status" value="2"/>
</dbReference>
<accession>A0A1Q8RXG3</accession>
<dbReference type="InterPro" id="IPR036396">
    <property type="entry name" value="Cyt_P450_sf"/>
</dbReference>
<dbReference type="Gene3D" id="1.10.630.10">
    <property type="entry name" value="Cytochrome P450"/>
    <property type="match status" value="1"/>
</dbReference>